<reference evidence="3" key="1">
    <citation type="submission" date="2016-10" db="EMBL/GenBank/DDBJ databases">
        <authorList>
            <person name="Varghese N."/>
            <person name="Submissions S."/>
        </authorList>
    </citation>
    <scope>NUCLEOTIDE SEQUENCE [LARGE SCALE GENOMIC DNA]</scope>
    <source>
        <strain evidence="3">XJ109</strain>
    </source>
</reference>
<keyword evidence="3" id="KW-1185">Reference proteome</keyword>
<dbReference type="EMBL" id="FOUZ01000002">
    <property type="protein sequence ID" value="SFM78529.1"/>
    <property type="molecule type" value="Genomic_DNA"/>
</dbReference>
<sequence length="126" mass="14553">MKKIIVFLTLFLTTYFVNAQSRSKCENLAANALYNSDYIKKMTKDWSQLIKENGGTGYGLQSNEADKGIYSFVMVQHYPDRDYNAVWLTVDVKNHVVFEENMADPALNKPFKLKKADWTKLKNCIN</sequence>
<organism evidence="2 3">
    <name type="scientific">Algoriella xinjiangensis</name>
    <dbReference type="NCBI Taxonomy" id="684065"/>
    <lineage>
        <taxon>Bacteria</taxon>
        <taxon>Pseudomonadati</taxon>
        <taxon>Bacteroidota</taxon>
        <taxon>Flavobacteriia</taxon>
        <taxon>Flavobacteriales</taxon>
        <taxon>Weeksellaceae</taxon>
        <taxon>Algoriella</taxon>
    </lineage>
</organism>
<evidence type="ECO:0000256" key="1">
    <source>
        <dbReference type="SAM" id="SignalP"/>
    </source>
</evidence>
<evidence type="ECO:0000313" key="3">
    <source>
        <dbReference type="Proteomes" id="UP000199149"/>
    </source>
</evidence>
<gene>
    <name evidence="2" type="ORF">SAMN05421738_102291</name>
</gene>
<dbReference type="Proteomes" id="UP000199149">
    <property type="component" value="Unassembled WGS sequence"/>
</dbReference>
<evidence type="ECO:0000313" key="2">
    <source>
        <dbReference type="EMBL" id="SFM78529.1"/>
    </source>
</evidence>
<feature type="chain" id="PRO_5011544171" evidence="1">
    <location>
        <begin position="20"/>
        <end position="126"/>
    </location>
</feature>
<accession>A0A1I4TPB8</accession>
<proteinExistence type="predicted"/>
<dbReference type="RefSeq" id="WP_092906399.1">
    <property type="nucleotide sequence ID" value="NZ_FOUZ01000002.1"/>
</dbReference>
<feature type="signal peptide" evidence="1">
    <location>
        <begin position="1"/>
        <end position="19"/>
    </location>
</feature>
<dbReference type="OrthoDB" id="1446388at2"/>
<protein>
    <submittedName>
        <fullName evidence="2">Uncharacterized protein</fullName>
    </submittedName>
</protein>
<keyword evidence="1" id="KW-0732">Signal</keyword>
<dbReference type="AlphaFoldDB" id="A0A1I4TPB8"/>
<name>A0A1I4TPB8_9FLAO</name>